<dbReference type="InterPro" id="IPR033714">
    <property type="entry name" value="tRNA_bind_bactPheRS"/>
</dbReference>
<comment type="caution">
    <text evidence="5">The sequence shown here is derived from an EMBL/GenBank/DDBJ whole genome shotgun (WGS) entry which is preliminary data.</text>
</comment>
<evidence type="ECO:0000256" key="2">
    <source>
        <dbReference type="ARBA" id="ARBA00022884"/>
    </source>
</evidence>
<accession>A0A5D4T8E6</accession>
<dbReference type="Pfam" id="PF01588">
    <property type="entry name" value="tRNA_bind"/>
    <property type="match status" value="1"/>
</dbReference>
<dbReference type="Gene3D" id="3.30.1940.10">
    <property type="entry name" value="YtpR-like"/>
    <property type="match status" value="1"/>
</dbReference>
<dbReference type="Gene3D" id="2.40.50.140">
    <property type="entry name" value="Nucleic acid-binding proteins"/>
    <property type="match status" value="1"/>
</dbReference>
<keyword evidence="1 3" id="KW-0820">tRNA-binding</keyword>
<keyword evidence="2 3" id="KW-0694">RNA-binding</keyword>
<dbReference type="Proteomes" id="UP000324517">
    <property type="component" value="Unassembled WGS sequence"/>
</dbReference>
<sequence>MTINVYYNQEGIGDTLLIYIKEINLNNRMVEKTGDIAKIIDKETKEIAGYNLFNASKYVAVNDFKGPVNLTEDLIAELNKALNENGVKETLNPDLSPKFVVGHVTEKEKHPNADKLSVCKVDVGTEVLQIVCGAPNVDSGQYVVVAKAGAVMPSGLVIRDAELRGVASSGMICSAKELDLPNAPAEKGILVLEAGKYEAGQPFSG</sequence>
<dbReference type="InterPro" id="IPR037154">
    <property type="entry name" value="YtpR-like_sf"/>
</dbReference>
<dbReference type="InterPro" id="IPR027855">
    <property type="entry name" value="DUF4479"/>
</dbReference>
<dbReference type="GO" id="GO:0000049">
    <property type="term" value="F:tRNA binding"/>
    <property type="evidence" value="ECO:0007669"/>
    <property type="project" value="UniProtKB-UniRule"/>
</dbReference>
<dbReference type="Pfam" id="PF14794">
    <property type="entry name" value="DUF4479"/>
    <property type="match status" value="1"/>
</dbReference>
<dbReference type="OrthoDB" id="9805455at2"/>
<evidence type="ECO:0000256" key="3">
    <source>
        <dbReference type="PROSITE-ProRule" id="PRU00209"/>
    </source>
</evidence>
<dbReference type="AlphaFoldDB" id="A0A5D4T8E6"/>
<gene>
    <name evidence="5" type="ORF">FZC75_13300</name>
</gene>
<dbReference type="InterPro" id="IPR012340">
    <property type="entry name" value="NA-bd_OB-fold"/>
</dbReference>
<dbReference type="EMBL" id="VTET01000006">
    <property type="protein sequence ID" value="TYS71515.1"/>
    <property type="molecule type" value="Genomic_DNA"/>
</dbReference>
<reference evidence="5 6" key="1">
    <citation type="submission" date="2019-08" db="EMBL/GenBank/DDBJ databases">
        <title>Bacillus genomes from the desert of Cuatro Cienegas, Coahuila.</title>
        <authorList>
            <person name="Olmedo-Alvarez G."/>
        </authorList>
    </citation>
    <scope>NUCLEOTIDE SEQUENCE [LARGE SCALE GENOMIC DNA]</scope>
    <source>
        <strain evidence="5 6">CH98b_3T</strain>
    </source>
</reference>
<evidence type="ECO:0000313" key="5">
    <source>
        <dbReference type="EMBL" id="TYS71515.1"/>
    </source>
</evidence>
<proteinExistence type="predicted"/>
<dbReference type="NCBIfam" id="NF045760">
    <property type="entry name" value="YtpR"/>
    <property type="match status" value="1"/>
</dbReference>
<feature type="domain" description="TRNA-binding" evidence="4">
    <location>
        <begin position="93"/>
        <end position="204"/>
    </location>
</feature>
<name>A0A5D4T8E6_9BACI</name>
<protein>
    <submittedName>
        <fullName evidence="5">DUF4479 domain-containing protein</fullName>
    </submittedName>
</protein>
<dbReference type="PROSITE" id="PS50886">
    <property type="entry name" value="TRBD"/>
    <property type="match status" value="1"/>
</dbReference>
<dbReference type="SUPFAM" id="SSF50249">
    <property type="entry name" value="Nucleic acid-binding proteins"/>
    <property type="match status" value="1"/>
</dbReference>
<organism evidence="5 6">
    <name type="scientific">Sutcliffiella horikoshii</name>
    <dbReference type="NCBI Taxonomy" id="79883"/>
    <lineage>
        <taxon>Bacteria</taxon>
        <taxon>Bacillati</taxon>
        <taxon>Bacillota</taxon>
        <taxon>Bacilli</taxon>
        <taxon>Bacillales</taxon>
        <taxon>Bacillaceae</taxon>
        <taxon>Sutcliffiella</taxon>
    </lineage>
</organism>
<dbReference type="FunFam" id="2.40.50.140:FF:000045">
    <property type="entry name" value="Phenylalanine--tRNA ligase beta subunit"/>
    <property type="match status" value="1"/>
</dbReference>
<evidence type="ECO:0000313" key="6">
    <source>
        <dbReference type="Proteomes" id="UP000324517"/>
    </source>
</evidence>
<evidence type="ECO:0000259" key="4">
    <source>
        <dbReference type="PROSITE" id="PS50886"/>
    </source>
</evidence>
<evidence type="ECO:0000256" key="1">
    <source>
        <dbReference type="ARBA" id="ARBA00022555"/>
    </source>
</evidence>
<dbReference type="InterPro" id="IPR002547">
    <property type="entry name" value="tRNA-bd_dom"/>
</dbReference>
<dbReference type="CDD" id="cd02796">
    <property type="entry name" value="tRNA_bind_bactPheRS"/>
    <property type="match status" value="1"/>
</dbReference>